<protein>
    <recommendedName>
        <fullName evidence="13">Cytochrome b561 domain-containing protein</fullName>
    </recommendedName>
</protein>
<evidence type="ECO:0000256" key="2">
    <source>
        <dbReference type="ARBA" id="ARBA00004141"/>
    </source>
</evidence>
<feature type="region of interest" description="Disordered" evidence="11">
    <location>
        <begin position="642"/>
        <end position="835"/>
    </location>
</feature>
<feature type="transmembrane region" description="Helical" evidence="12">
    <location>
        <begin position="202"/>
        <end position="220"/>
    </location>
</feature>
<keyword evidence="5 12" id="KW-0812">Transmembrane</keyword>
<comment type="cofactor">
    <cofactor evidence="1">
        <name>heme b</name>
        <dbReference type="ChEBI" id="CHEBI:60344"/>
    </cofactor>
</comment>
<keyword evidence="7" id="KW-0249">Electron transport</keyword>
<feature type="compositionally biased region" description="Low complexity" evidence="11">
    <location>
        <begin position="524"/>
        <end position="537"/>
    </location>
</feature>
<evidence type="ECO:0000256" key="10">
    <source>
        <dbReference type="ARBA" id="ARBA00023136"/>
    </source>
</evidence>
<feature type="compositionally biased region" description="Basic and acidic residues" evidence="11">
    <location>
        <begin position="564"/>
        <end position="574"/>
    </location>
</feature>
<dbReference type="InterPro" id="IPR006593">
    <property type="entry name" value="Cyt_b561/ferric_Rdtase_TM"/>
</dbReference>
<dbReference type="Pfam" id="PF03188">
    <property type="entry name" value="Cytochrom_B561"/>
    <property type="match status" value="1"/>
</dbReference>
<proteinExistence type="predicted"/>
<evidence type="ECO:0000256" key="8">
    <source>
        <dbReference type="ARBA" id="ARBA00022989"/>
    </source>
</evidence>
<keyword evidence="10 12" id="KW-0472">Membrane</keyword>
<evidence type="ECO:0000256" key="1">
    <source>
        <dbReference type="ARBA" id="ARBA00001970"/>
    </source>
</evidence>
<feature type="transmembrane region" description="Helical" evidence="12">
    <location>
        <begin position="103"/>
        <end position="124"/>
    </location>
</feature>
<evidence type="ECO:0000256" key="3">
    <source>
        <dbReference type="ARBA" id="ARBA00022448"/>
    </source>
</evidence>
<dbReference type="GO" id="GO:0020037">
    <property type="term" value="F:heme binding"/>
    <property type="evidence" value="ECO:0007669"/>
    <property type="project" value="TreeGrafter"/>
</dbReference>
<accession>A0A8H3IBT8</accession>
<evidence type="ECO:0000313" key="15">
    <source>
        <dbReference type="Proteomes" id="UP000664534"/>
    </source>
</evidence>
<dbReference type="OrthoDB" id="19261at2759"/>
<dbReference type="InterPro" id="IPR045150">
    <property type="entry name" value="CYB561D1/2"/>
</dbReference>
<feature type="domain" description="Cytochrome b561" evidence="13">
    <location>
        <begin position="33"/>
        <end position="227"/>
    </location>
</feature>
<evidence type="ECO:0000256" key="11">
    <source>
        <dbReference type="SAM" id="MobiDB-lite"/>
    </source>
</evidence>
<evidence type="ECO:0000256" key="5">
    <source>
        <dbReference type="ARBA" id="ARBA00022692"/>
    </source>
</evidence>
<dbReference type="PROSITE" id="PS50939">
    <property type="entry name" value="CYTOCHROME_B561"/>
    <property type="match status" value="1"/>
</dbReference>
<name>A0A8H3IBT8_9LECA</name>
<evidence type="ECO:0000256" key="9">
    <source>
        <dbReference type="ARBA" id="ARBA00023004"/>
    </source>
</evidence>
<sequence>MSPSPTLAPAGSSSYSSNSMTVGDGTWDTTKNTFLLPNLVGLNFATMRYNGMGNRFAQQPQYHNLIRAHGVIAAITFLAIVPAAILIMRFYGRNPRWALRFHIWLQILTLLLTTVIFVLGWIAVGPSRSLTNPHHGIGLAIYVLVIFQFFGGWWVHRKLKGKKRLYEPLKVMFHHWIGRSIALLGLAQIPLGLTLYGSPLALFVLYALAVFTLLVVYFILTHLRERRGGNDYDSRYSYGTGSVVDNRRPGRNERRTEGRTGNVIKGAIAGAGLYAIVDRFRRRRSTSRVDTVGAPGVGPGVGPVGGPEMVGHGRHSSSYVEDEKYSDYSGDHGGDGVWEDRLLRIAAPIGLAALVTRFFDRRYKDRDSDVGEYGPPLGGATAINEGRHGEGRLPPGGPISLNQPLPENRHPLNQPFPSGQHPLNQPYTQGQRPPNQPLPVGQRPPNRRPSDLTYSSYESASGEPRRRHGLRDGIATLGVLGLARSIFNRRRGPNQDQQLAEEQQARVHGGTLTGDGRPPRPHRPGSSSLSSDTTSLTGMSRPNHGTGIPPMPAGTYAVGTTGATHERDRNRNEELPLGGVPRNGQVAMPPIPPDPHGIFHADSSGSEVYIGDDGRNHWRHHAGRDIAAGGIAGGVTGLAAAEAAEASSSRRDQRDRRQSAGGGIPSVASPVSIKVKMHDDNRHVTLRRLPEAEAAAEREAREARRRSQERSGRRKGDSVSSLSGTDGSGDRFRRNQFHERQQAEAMRFESERLAAARAQAQNQKAAMNVPAPPPMPESSSNPRPPRTASIGSPGTYDGNTTEASADYANNRRRRRAERAQKQARGAKVGKTVEFE</sequence>
<dbReference type="Gene3D" id="1.20.120.1770">
    <property type="match status" value="1"/>
</dbReference>
<keyword evidence="3" id="KW-0813">Transport</keyword>
<feature type="transmembrane region" description="Helical" evidence="12">
    <location>
        <begin position="176"/>
        <end position="196"/>
    </location>
</feature>
<evidence type="ECO:0000259" key="13">
    <source>
        <dbReference type="PROSITE" id="PS50939"/>
    </source>
</evidence>
<dbReference type="PANTHER" id="PTHR15422:SF24">
    <property type="entry name" value="DOMON RELATED DOMAIN-CONTAINING PROTEIN"/>
    <property type="match status" value="1"/>
</dbReference>
<feature type="compositionally biased region" description="Polar residues" evidence="11">
    <location>
        <begin position="789"/>
        <end position="802"/>
    </location>
</feature>
<evidence type="ECO:0000256" key="4">
    <source>
        <dbReference type="ARBA" id="ARBA00022617"/>
    </source>
</evidence>
<evidence type="ECO:0000256" key="7">
    <source>
        <dbReference type="ARBA" id="ARBA00022982"/>
    </source>
</evidence>
<keyword evidence="4" id="KW-0349">Heme</keyword>
<dbReference type="GO" id="GO:0016020">
    <property type="term" value="C:membrane"/>
    <property type="evidence" value="ECO:0007669"/>
    <property type="project" value="UniProtKB-SubCell"/>
</dbReference>
<dbReference type="GO" id="GO:0046872">
    <property type="term" value="F:metal ion binding"/>
    <property type="evidence" value="ECO:0007669"/>
    <property type="project" value="UniProtKB-KW"/>
</dbReference>
<organism evidence="14 15">
    <name type="scientific">Imshaugia aleurites</name>
    <dbReference type="NCBI Taxonomy" id="172621"/>
    <lineage>
        <taxon>Eukaryota</taxon>
        <taxon>Fungi</taxon>
        <taxon>Dikarya</taxon>
        <taxon>Ascomycota</taxon>
        <taxon>Pezizomycotina</taxon>
        <taxon>Lecanoromycetes</taxon>
        <taxon>OSLEUM clade</taxon>
        <taxon>Lecanoromycetidae</taxon>
        <taxon>Lecanorales</taxon>
        <taxon>Lecanorineae</taxon>
        <taxon>Parmeliaceae</taxon>
        <taxon>Imshaugia</taxon>
    </lineage>
</organism>
<dbReference type="PANTHER" id="PTHR15422">
    <property type="entry name" value="OS05G0565100 PROTEIN"/>
    <property type="match status" value="1"/>
</dbReference>
<feature type="region of interest" description="Disordered" evidence="11">
    <location>
        <begin position="493"/>
        <end position="585"/>
    </location>
</feature>
<feature type="transmembrane region" description="Helical" evidence="12">
    <location>
        <begin position="136"/>
        <end position="155"/>
    </location>
</feature>
<feature type="transmembrane region" description="Helical" evidence="12">
    <location>
        <begin position="70"/>
        <end position="91"/>
    </location>
</feature>
<feature type="compositionally biased region" description="Polar residues" evidence="11">
    <location>
        <begin position="415"/>
        <end position="433"/>
    </location>
</feature>
<feature type="compositionally biased region" description="Basic and acidic residues" evidence="11">
    <location>
        <begin position="676"/>
        <end position="717"/>
    </location>
</feature>
<dbReference type="Proteomes" id="UP000664534">
    <property type="component" value="Unassembled WGS sequence"/>
</dbReference>
<dbReference type="SMART" id="SM00665">
    <property type="entry name" value="B561"/>
    <property type="match status" value="1"/>
</dbReference>
<dbReference type="CDD" id="cd08760">
    <property type="entry name" value="Cyt_b561_FRRS1_like"/>
    <property type="match status" value="1"/>
</dbReference>
<evidence type="ECO:0000313" key="14">
    <source>
        <dbReference type="EMBL" id="CAF9912638.1"/>
    </source>
</evidence>
<keyword evidence="6" id="KW-0479">Metal-binding</keyword>
<keyword evidence="15" id="KW-1185">Reference proteome</keyword>
<dbReference type="EMBL" id="CAJPDT010000010">
    <property type="protein sequence ID" value="CAF9912638.1"/>
    <property type="molecule type" value="Genomic_DNA"/>
</dbReference>
<feature type="compositionally biased region" description="Basic and acidic residues" evidence="11">
    <location>
        <begin position="648"/>
        <end position="658"/>
    </location>
</feature>
<feature type="compositionally biased region" description="Low complexity" evidence="11">
    <location>
        <begin position="553"/>
        <end position="563"/>
    </location>
</feature>
<gene>
    <name evidence="14" type="ORF">IMSHALPRED_000370</name>
</gene>
<comment type="caution">
    <text evidence="14">The sequence shown here is derived from an EMBL/GenBank/DDBJ whole genome shotgun (WGS) entry which is preliminary data.</text>
</comment>
<feature type="compositionally biased region" description="Low complexity" evidence="11">
    <location>
        <begin position="755"/>
        <end position="766"/>
    </location>
</feature>
<dbReference type="GO" id="GO:0140575">
    <property type="term" value="F:transmembrane monodehydroascorbate reductase activity"/>
    <property type="evidence" value="ECO:0007669"/>
    <property type="project" value="InterPro"/>
</dbReference>
<feature type="compositionally biased region" description="Basic and acidic residues" evidence="11">
    <location>
        <begin position="728"/>
        <end position="754"/>
    </location>
</feature>
<reference evidence="14" key="1">
    <citation type="submission" date="2021-03" db="EMBL/GenBank/DDBJ databases">
        <authorList>
            <person name="Tagirdzhanova G."/>
        </authorList>
    </citation>
    <scope>NUCLEOTIDE SEQUENCE</scope>
</reference>
<dbReference type="AlphaFoldDB" id="A0A8H3IBT8"/>
<comment type="subcellular location">
    <subcellularLocation>
        <location evidence="2">Membrane</location>
        <topology evidence="2">Multi-pass membrane protein</topology>
    </subcellularLocation>
</comment>
<evidence type="ECO:0000256" key="6">
    <source>
        <dbReference type="ARBA" id="ARBA00022723"/>
    </source>
</evidence>
<feature type="region of interest" description="Disordered" evidence="11">
    <location>
        <begin position="366"/>
        <end position="470"/>
    </location>
</feature>
<evidence type="ECO:0000256" key="12">
    <source>
        <dbReference type="SAM" id="Phobius"/>
    </source>
</evidence>
<keyword evidence="8 12" id="KW-1133">Transmembrane helix</keyword>
<keyword evidence="9" id="KW-0408">Iron</keyword>